<comment type="function">
    <text evidence="13">DNA-dependent ATPase involved in processing of recombination intermediates, plays a role in repairing DNA breaks. Stimulates the branch migration of RecA-mediated strand transfer reactions, allowing the 3' invading strand to extend heteroduplex DNA faster. Binds ssDNA in the presence of ADP but not other nucleotides, has ATPase activity that is stimulated by ssDNA and various branched DNA structures, but inhibited by SSB. Does not have RecA's homology-searching function.</text>
</comment>
<dbReference type="NCBIfam" id="TIGR00416">
    <property type="entry name" value="sms"/>
    <property type="match status" value="1"/>
</dbReference>
<evidence type="ECO:0000256" key="8">
    <source>
        <dbReference type="ARBA" id="ARBA00023016"/>
    </source>
</evidence>
<dbReference type="GO" id="GO:0005829">
    <property type="term" value="C:cytosol"/>
    <property type="evidence" value="ECO:0007669"/>
    <property type="project" value="TreeGrafter"/>
</dbReference>
<dbReference type="Gene3D" id="3.30.230.10">
    <property type="match status" value="1"/>
</dbReference>
<evidence type="ECO:0000256" key="9">
    <source>
        <dbReference type="ARBA" id="ARBA00023125"/>
    </source>
</evidence>
<dbReference type="GO" id="GO:0008270">
    <property type="term" value="F:zinc ion binding"/>
    <property type="evidence" value="ECO:0007669"/>
    <property type="project" value="UniProtKB-KW"/>
</dbReference>
<dbReference type="Pfam" id="PF18073">
    <property type="entry name" value="Zn_ribbon_LapB"/>
    <property type="match status" value="1"/>
</dbReference>
<protein>
    <recommendedName>
        <fullName evidence="11 12">DNA repair protein RadA</fullName>
    </recommendedName>
</protein>
<organism evidence="15 16">
    <name type="scientific">Pelotomaculum schinkii</name>
    <dbReference type="NCBI Taxonomy" id="78350"/>
    <lineage>
        <taxon>Bacteria</taxon>
        <taxon>Bacillati</taxon>
        <taxon>Bacillota</taxon>
        <taxon>Clostridia</taxon>
        <taxon>Eubacteriales</taxon>
        <taxon>Desulfotomaculaceae</taxon>
        <taxon>Pelotomaculum</taxon>
    </lineage>
</organism>
<keyword evidence="2 11" id="KW-0547">Nucleotide-binding</keyword>
<comment type="similarity">
    <text evidence="11 13">Belongs to the RecA family. RadA subfamily.</text>
</comment>
<comment type="caution">
    <text evidence="15">The sequence shown here is derived from an EMBL/GenBank/DDBJ whole genome shotgun (WGS) entry which is preliminary data.</text>
</comment>
<dbReference type="Gene3D" id="3.40.50.300">
    <property type="entry name" value="P-loop containing nucleotide triphosphate hydrolases"/>
    <property type="match status" value="1"/>
</dbReference>
<dbReference type="InterPro" id="IPR004504">
    <property type="entry name" value="DNA_repair_RadA"/>
</dbReference>
<dbReference type="InterPro" id="IPR003593">
    <property type="entry name" value="AAA+_ATPase"/>
</dbReference>
<keyword evidence="4 13" id="KW-0863">Zinc-finger</keyword>
<dbReference type="CDD" id="cd01121">
    <property type="entry name" value="RadA_SMS_N"/>
    <property type="match status" value="1"/>
</dbReference>
<keyword evidence="3 11" id="KW-0227">DNA damage</keyword>
<dbReference type="InterPro" id="IPR027417">
    <property type="entry name" value="P-loop_NTPase"/>
</dbReference>
<dbReference type="GO" id="GO:0003684">
    <property type="term" value="F:damaged DNA binding"/>
    <property type="evidence" value="ECO:0007669"/>
    <property type="project" value="InterPro"/>
</dbReference>
<evidence type="ECO:0000256" key="11">
    <source>
        <dbReference type="HAMAP-Rule" id="MF_01498"/>
    </source>
</evidence>
<keyword evidence="1 11" id="KW-0479">Metal-binding</keyword>
<evidence type="ECO:0000256" key="12">
    <source>
        <dbReference type="NCBIfam" id="TIGR00416"/>
    </source>
</evidence>
<dbReference type="Pfam" id="PF13541">
    <property type="entry name" value="ChlI"/>
    <property type="match status" value="1"/>
</dbReference>
<feature type="domain" description="RecA family profile 1" evidence="14">
    <location>
        <begin position="63"/>
        <end position="211"/>
    </location>
</feature>
<reference evidence="15 16" key="1">
    <citation type="journal article" date="2018" name="Environ. Microbiol.">
        <title>Novel energy conservation strategies and behaviour of Pelotomaculum schinkii driving syntrophic propionate catabolism.</title>
        <authorList>
            <person name="Hidalgo-Ahumada C.A.P."/>
            <person name="Nobu M.K."/>
            <person name="Narihiro T."/>
            <person name="Tamaki H."/>
            <person name="Liu W.T."/>
            <person name="Kamagata Y."/>
            <person name="Stams A.J.M."/>
            <person name="Imachi H."/>
            <person name="Sousa D.Z."/>
        </authorList>
    </citation>
    <scope>NUCLEOTIDE SEQUENCE [LARGE SCALE GENOMIC DNA]</scope>
    <source>
        <strain evidence="15 16">HH</strain>
    </source>
</reference>
<dbReference type="SUPFAM" id="SSF52540">
    <property type="entry name" value="P-loop containing nucleoside triphosphate hydrolases"/>
    <property type="match status" value="1"/>
</dbReference>
<sequence>MRVKSKFRCQECGQQSTRWLGRCPGCGAWNSLVEELDQPKTVSPAAINGLLEPCPVTEVPAQEEERFPTRMAEMDRVLGGGLVPGSLILVGGDPGIGKSTLMLQVAHLLSCRMPVLYISGEESARQVRLRAERLGALSPGLLLACETDIDQVERHLRQISPPVAVVDSIQTMFKSDLASAPGSVGQVRECAAQLMRLAKTTGISIFLVGHVTKEGMLAGPRVLEHMVDTVLYLEGDRHQFFRILRGVKNRFGSTNEIGIFEMSGAGLVEVASPSAIFLTKRPKGDVPGTAVAAALEGSRPLLVEIQALVCPTGYGTPRRMTAGVDYNRVALITAVLEKRMGFNLGNQDIYVNAVGGVRLDEPAADLAVACALASSFKDIPVDPGLACAGETGLTGELRPVTGVEKRIRESFKMGFSRFLMSSRSAALSGDDYGLLRADTLAGALEMALLA</sequence>
<dbReference type="EMBL" id="QFGA01000001">
    <property type="protein sequence ID" value="TEB08324.1"/>
    <property type="molecule type" value="Genomic_DNA"/>
</dbReference>
<keyword evidence="6 13" id="KW-0862">Zinc</keyword>
<dbReference type="Proteomes" id="UP000298324">
    <property type="component" value="Unassembled WGS sequence"/>
</dbReference>
<dbReference type="GO" id="GO:0000725">
    <property type="term" value="P:recombinational repair"/>
    <property type="evidence" value="ECO:0007669"/>
    <property type="project" value="UniProtKB-UniRule"/>
</dbReference>
<dbReference type="PRINTS" id="PR01874">
    <property type="entry name" value="DNAREPAIRADA"/>
</dbReference>
<dbReference type="PROSITE" id="PS50162">
    <property type="entry name" value="RECA_2"/>
    <property type="match status" value="1"/>
</dbReference>
<feature type="short sequence motif" description="RadA KNRFG motif" evidence="11">
    <location>
        <begin position="248"/>
        <end position="252"/>
    </location>
</feature>
<keyword evidence="10 11" id="KW-0234">DNA repair</keyword>
<comment type="domain">
    <text evidence="11">The middle region has homology to RecA with ATPase motifs including the RadA KNRFG motif, while the C-terminus is homologous to Lon protease.</text>
</comment>
<gene>
    <name evidence="11" type="primary">radA</name>
    <name evidence="15" type="ORF">Psch_01884</name>
</gene>
<evidence type="ECO:0000259" key="14">
    <source>
        <dbReference type="PROSITE" id="PS50162"/>
    </source>
</evidence>
<evidence type="ECO:0000256" key="1">
    <source>
        <dbReference type="ARBA" id="ARBA00022723"/>
    </source>
</evidence>
<keyword evidence="7 11" id="KW-0067">ATP-binding</keyword>
<dbReference type="SUPFAM" id="SSF54211">
    <property type="entry name" value="Ribosomal protein S5 domain 2-like"/>
    <property type="match status" value="1"/>
</dbReference>
<keyword evidence="5" id="KW-0378">Hydrolase</keyword>
<evidence type="ECO:0000313" key="15">
    <source>
        <dbReference type="EMBL" id="TEB08324.1"/>
    </source>
</evidence>
<dbReference type="InterPro" id="IPR041166">
    <property type="entry name" value="Rubredoxin_2"/>
</dbReference>
<accession>A0A4Y7RH50</accession>
<dbReference type="PANTHER" id="PTHR32472:SF10">
    <property type="entry name" value="DNA REPAIR PROTEIN RADA-LIKE PROTEIN"/>
    <property type="match status" value="1"/>
</dbReference>
<dbReference type="GO" id="GO:0005524">
    <property type="term" value="F:ATP binding"/>
    <property type="evidence" value="ECO:0007669"/>
    <property type="project" value="UniProtKB-UniRule"/>
</dbReference>
<evidence type="ECO:0000256" key="6">
    <source>
        <dbReference type="ARBA" id="ARBA00022833"/>
    </source>
</evidence>
<evidence type="ECO:0000313" key="16">
    <source>
        <dbReference type="Proteomes" id="UP000298324"/>
    </source>
</evidence>
<evidence type="ECO:0000256" key="7">
    <source>
        <dbReference type="ARBA" id="ARBA00022840"/>
    </source>
</evidence>
<feature type="binding site" evidence="11">
    <location>
        <begin position="92"/>
        <end position="99"/>
    </location>
    <ligand>
        <name>ATP</name>
        <dbReference type="ChEBI" id="CHEBI:30616"/>
    </ligand>
</feature>
<dbReference type="SMART" id="SM00382">
    <property type="entry name" value="AAA"/>
    <property type="match status" value="1"/>
</dbReference>
<keyword evidence="8 11" id="KW-0346">Stress response</keyword>
<dbReference type="RefSeq" id="WP_190239968.1">
    <property type="nucleotide sequence ID" value="NZ_QFGA01000001.1"/>
</dbReference>
<keyword evidence="9 11" id="KW-0238">DNA-binding</keyword>
<comment type="function">
    <text evidence="11">Plays a role in repairing double-strand DNA breaks, probably involving stabilizing or processing branched DNA or blocked replication forks.</text>
</comment>
<name>A0A4Y7RH50_9FIRM</name>
<evidence type="ECO:0000256" key="4">
    <source>
        <dbReference type="ARBA" id="ARBA00022771"/>
    </source>
</evidence>
<evidence type="ECO:0000256" key="10">
    <source>
        <dbReference type="ARBA" id="ARBA00023204"/>
    </source>
</evidence>
<feature type="region of interest" description="Lon-protease-like" evidence="11">
    <location>
        <begin position="348"/>
        <end position="450"/>
    </location>
</feature>
<dbReference type="PANTHER" id="PTHR32472">
    <property type="entry name" value="DNA REPAIR PROTEIN RADA"/>
    <property type="match status" value="1"/>
</dbReference>
<dbReference type="GO" id="GO:0016787">
    <property type="term" value="F:hydrolase activity"/>
    <property type="evidence" value="ECO:0007669"/>
    <property type="project" value="UniProtKB-KW"/>
</dbReference>
<dbReference type="Pfam" id="PF13481">
    <property type="entry name" value="AAA_25"/>
    <property type="match status" value="1"/>
</dbReference>
<dbReference type="HAMAP" id="MF_01498">
    <property type="entry name" value="RadA_bact"/>
    <property type="match status" value="1"/>
</dbReference>
<dbReference type="GO" id="GO:0140664">
    <property type="term" value="F:ATP-dependent DNA damage sensor activity"/>
    <property type="evidence" value="ECO:0007669"/>
    <property type="project" value="InterPro"/>
</dbReference>
<dbReference type="InterPro" id="IPR020568">
    <property type="entry name" value="Ribosomal_Su5_D2-typ_SF"/>
</dbReference>
<evidence type="ECO:0000256" key="5">
    <source>
        <dbReference type="ARBA" id="ARBA00022801"/>
    </source>
</evidence>
<dbReference type="AlphaFoldDB" id="A0A4Y7RH50"/>
<evidence type="ECO:0000256" key="3">
    <source>
        <dbReference type="ARBA" id="ARBA00022763"/>
    </source>
</evidence>
<dbReference type="InterPro" id="IPR014721">
    <property type="entry name" value="Ribsml_uS5_D2-typ_fold_subgr"/>
</dbReference>
<evidence type="ECO:0000256" key="13">
    <source>
        <dbReference type="RuleBase" id="RU003555"/>
    </source>
</evidence>
<dbReference type="FunFam" id="3.40.50.300:FF:000050">
    <property type="entry name" value="DNA repair protein RadA"/>
    <property type="match status" value="1"/>
</dbReference>
<dbReference type="InterPro" id="IPR020588">
    <property type="entry name" value="RecA_ATP-bd"/>
</dbReference>
<proteinExistence type="inferred from homology"/>
<keyword evidence="16" id="KW-1185">Reference proteome</keyword>
<evidence type="ECO:0000256" key="2">
    <source>
        <dbReference type="ARBA" id="ARBA00022741"/>
    </source>
</evidence>